<gene>
    <name evidence="2" type="ORF">SAMN05421807_11667</name>
</gene>
<reference evidence="3" key="1">
    <citation type="submission" date="2016-11" db="EMBL/GenBank/DDBJ databases">
        <authorList>
            <person name="Varghese N."/>
            <person name="Submissions S."/>
        </authorList>
    </citation>
    <scope>NUCLEOTIDE SEQUENCE [LARGE SCALE GENOMIC DNA]</scope>
    <source>
        <strain evidence="3">CGMCC 1.6496</strain>
    </source>
</reference>
<feature type="chain" id="PRO_5039014278" description="Phr family secreted Rap phosphatase inhibitor" evidence="1">
    <location>
        <begin position="21"/>
        <end position="44"/>
    </location>
</feature>
<dbReference type="Proteomes" id="UP000184079">
    <property type="component" value="Unassembled WGS sequence"/>
</dbReference>
<evidence type="ECO:0000313" key="3">
    <source>
        <dbReference type="Proteomes" id="UP000184079"/>
    </source>
</evidence>
<evidence type="ECO:0000313" key="2">
    <source>
        <dbReference type="EMBL" id="SHH86997.1"/>
    </source>
</evidence>
<accession>A0A1M5WHV9</accession>
<evidence type="ECO:0008006" key="4">
    <source>
        <dbReference type="Google" id="ProtNLM"/>
    </source>
</evidence>
<organism evidence="2 3">
    <name type="scientific">Virgibacillus chiguensis</name>
    <dbReference type="NCBI Taxonomy" id="411959"/>
    <lineage>
        <taxon>Bacteria</taxon>
        <taxon>Bacillati</taxon>
        <taxon>Bacillota</taxon>
        <taxon>Bacilli</taxon>
        <taxon>Bacillales</taxon>
        <taxon>Bacillaceae</taxon>
        <taxon>Virgibacillus</taxon>
    </lineage>
</organism>
<keyword evidence="3" id="KW-1185">Reference proteome</keyword>
<dbReference type="EMBL" id="FQXD01000016">
    <property type="protein sequence ID" value="SHH86997.1"/>
    <property type="molecule type" value="Genomic_DNA"/>
</dbReference>
<keyword evidence="1" id="KW-0732">Signal</keyword>
<dbReference type="RefSeq" id="WP_280157532.1">
    <property type="nucleotide sequence ID" value="NZ_FQXD01000016.1"/>
</dbReference>
<name>A0A1M5WHV9_9BACI</name>
<sequence length="44" mass="4665">MKKGLLSVLCGALLVGSLFFTEQQFSESAGKGAHPGVSNHNEQF</sequence>
<dbReference type="AlphaFoldDB" id="A0A1M5WHV9"/>
<evidence type="ECO:0000256" key="1">
    <source>
        <dbReference type="SAM" id="SignalP"/>
    </source>
</evidence>
<proteinExistence type="predicted"/>
<protein>
    <recommendedName>
        <fullName evidence="4">Phr family secreted Rap phosphatase inhibitor</fullName>
    </recommendedName>
</protein>
<feature type="signal peptide" evidence="1">
    <location>
        <begin position="1"/>
        <end position="20"/>
    </location>
</feature>